<dbReference type="KEGG" id="mgm:Mmc1_2425"/>
<dbReference type="Proteomes" id="UP000002586">
    <property type="component" value="Chromosome"/>
</dbReference>
<reference evidence="2" key="1">
    <citation type="journal article" date="2009" name="Appl. Environ. Microbiol.">
        <title>Complete genome sequence of the chemolithoautotrophic marine magnetotactic coccus strain MC-1.</title>
        <authorList>
            <person name="Schubbe S."/>
            <person name="Williams T.J."/>
            <person name="Xie G."/>
            <person name="Kiss H.E."/>
            <person name="Brettin T.S."/>
            <person name="Martinez D."/>
            <person name="Ross C.A."/>
            <person name="Schuler D."/>
            <person name="Cox B.L."/>
            <person name="Nealson K.H."/>
            <person name="Bazylinski D.A."/>
        </authorList>
    </citation>
    <scope>NUCLEOTIDE SEQUENCE [LARGE SCALE GENOMIC DNA]</scope>
    <source>
        <strain evidence="2">ATCC BAA-1437 / JCM 17883 / MC-1</strain>
    </source>
</reference>
<name>A0LAD2_MAGMM</name>
<proteinExistence type="predicted"/>
<dbReference type="EMBL" id="CP000471">
    <property type="protein sequence ID" value="ABK44925.1"/>
    <property type="molecule type" value="Genomic_DNA"/>
</dbReference>
<dbReference type="eggNOG" id="COG0037">
    <property type="taxonomic scope" value="Bacteria"/>
</dbReference>
<dbReference type="HOGENOM" id="CLU_056004_0_0_5"/>
<dbReference type="InterPro" id="IPR014729">
    <property type="entry name" value="Rossmann-like_a/b/a_fold"/>
</dbReference>
<dbReference type="SUPFAM" id="SSF52402">
    <property type="entry name" value="Adenine nucleotide alpha hydrolases-like"/>
    <property type="match status" value="1"/>
</dbReference>
<dbReference type="AlphaFoldDB" id="A0LAD2"/>
<evidence type="ECO:0000313" key="2">
    <source>
        <dbReference type="Proteomes" id="UP000002586"/>
    </source>
</evidence>
<accession>A0LAD2</accession>
<reference evidence="1 2" key="2">
    <citation type="journal article" date="2012" name="Int. J. Syst. Evol. Microbiol.">
        <title>Magnetococcus marinus gen. nov., sp. nov., a marine, magnetotactic bacterium that represents a novel lineage (Magnetococcaceae fam. nov.; Magnetococcales ord. nov.) at the base of the Alphaproteobacteria.</title>
        <authorList>
            <person name="Bazylinski D.A."/>
            <person name="Williams T.J."/>
            <person name="Lefevre C.T."/>
            <person name="Berg R.J."/>
            <person name="Zhang C.L."/>
            <person name="Bowser S.S."/>
            <person name="Dean A.J."/>
            <person name="Beveridge T.J."/>
        </authorList>
    </citation>
    <scope>NUCLEOTIDE SEQUENCE [LARGE SCALE GENOMIC DNA]</scope>
    <source>
        <strain evidence="2">ATCC BAA-1437 / JCM 17883 / MC-1</strain>
    </source>
</reference>
<dbReference type="NCBIfam" id="TIGR03573">
    <property type="entry name" value="WbuX"/>
    <property type="match status" value="1"/>
</dbReference>
<keyword evidence="2" id="KW-1185">Reference proteome</keyword>
<sequence>MQELFMIESNVMLPIRGQNIFTPLRVNYPQGVPIRTCSRCIMNTTDAVSITLDDEGVCSECRNFDQKYQKILSQRHENSLELHVGQIKALGEGRPYDTILGVSGGVDSTYLALLCKRYGIRPLLVHCDNGWNSELAVDNINRMLEITGFDLHTHVIDWDTFRHMQRAYLWASVVDIEVLSDHAIFSVMYDTAKKYNVPTVISGVNVETEGFLPYSWIYLKDDVANIKDICAQYCKVPIDRYPMIKEKDLDALRKSNSKRLKRFDLLNDLPCRVEEIKNEISKTFGWRDYGGKHFESIFTRFFQGYILPVKFGIHKRKAHLSNLICSGQISRQEAICRLEQLDYSPELCWEDYEFVIKKLGLSREEFSRIMLSPPRKHSQFWSNKSVFYRYTMLRPFYGFWRNFKNSRGGLSG</sequence>
<dbReference type="STRING" id="156889.Mmc1_2425"/>
<protein>
    <submittedName>
        <fullName evidence="1">PP-loop domain protein</fullName>
    </submittedName>
</protein>
<gene>
    <name evidence="1" type="ordered locus">Mmc1_2425</name>
</gene>
<organism evidence="1 2">
    <name type="scientific">Magnetococcus marinus (strain ATCC BAA-1437 / JCM 17883 / MC-1)</name>
    <dbReference type="NCBI Taxonomy" id="156889"/>
    <lineage>
        <taxon>Bacteria</taxon>
        <taxon>Pseudomonadati</taxon>
        <taxon>Pseudomonadota</taxon>
        <taxon>Magnetococcia</taxon>
        <taxon>Magnetococcales</taxon>
        <taxon>Magnetococcaceae</taxon>
        <taxon>Magnetococcus</taxon>
    </lineage>
</organism>
<dbReference type="InterPro" id="IPR020022">
    <property type="entry name" value="N-acetyl_sugar_amidoTrfase"/>
</dbReference>
<dbReference type="Gene3D" id="3.40.50.620">
    <property type="entry name" value="HUPs"/>
    <property type="match status" value="1"/>
</dbReference>
<evidence type="ECO:0000313" key="1">
    <source>
        <dbReference type="EMBL" id="ABK44925.1"/>
    </source>
</evidence>